<dbReference type="RefSeq" id="WP_157587266.1">
    <property type="nucleotide sequence ID" value="NZ_WPIN01000008.1"/>
</dbReference>
<gene>
    <name evidence="2" type="ORF">GO755_21010</name>
</gene>
<dbReference type="Pfam" id="PF04230">
    <property type="entry name" value="PS_pyruv_trans"/>
    <property type="match status" value="1"/>
</dbReference>
<organism evidence="2 3">
    <name type="scientific">Spirosoma arboris</name>
    <dbReference type="NCBI Taxonomy" id="2682092"/>
    <lineage>
        <taxon>Bacteria</taxon>
        <taxon>Pseudomonadati</taxon>
        <taxon>Bacteroidota</taxon>
        <taxon>Cytophagia</taxon>
        <taxon>Cytophagales</taxon>
        <taxon>Cytophagaceae</taxon>
        <taxon>Spirosoma</taxon>
    </lineage>
</organism>
<dbReference type="PANTHER" id="PTHR36836">
    <property type="entry name" value="COLANIC ACID BIOSYNTHESIS PROTEIN WCAK"/>
    <property type="match status" value="1"/>
</dbReference>
<dbReference type="Proteomes" id="UP000436006">
    <property type="component" value="Unassembled WGS sequence"/>
</dbReference>
<evidence type="ECO:0000313" key="3">
    <source>
        <dbReference type="Proteomes" id="UP000436006"/>
    </source>
</evidence>
<reference evidence="2 3" key="1">
    <citation type="submission" date="2019-12" db="EMBL/GenBank/DDBJ databases">
        <title>Spirosoma sp. HMF4905 genome sequencing and assembly.</title>
        <authorList>
            <person name="Kang H."/>
            <person name="Cha I."/>
            <person name="Kim H."/>
            <person name="Joh K."/>
        </authorList>
    </citation>
    <scope>NUCLEOTIDE SEQUENCE [LARGE SCALE GENOMIC DNA]</scope>
    <source>
        <strain evidence="2 3">HMF4905</strain>
    </source>
</reference>
<name>A0A7K1SFM7_9BACT</name>
<keyword evidence="2" id="KW-0808">Transferase</keyword>
<proteinExistence type="predicted"/>
<dbReference type="InterPro" id="IPR007345">
    <property type="entry name" value="Polysacch_pyruvyl_Trfase"/>
</dbReference>
<dbReference type="PANTHER" id="PTHR36836:SF1">
    <property type="entry name" value="COLANIC ACID BIOSYNTHESIS PROTEIN WCAK"/>
    <property type="match status" value="1"/>
</dbReference>
<protein>
    <submittedName>
        <fullName evidence="2">Polysaccharide pyruvyl transferase family protein</fullName>
    </submittedName>
</protein>
<dbReference type="EMBL" id="WPIN01000008">
    <property type="protein sequence ID" value="MVM32534.1"/>
    <property type="molecule type" value="Genomic_DNA"/>
</dbReference>
<evidence type="ECO:0000259" key="1">
    <source>
        <dbReference type="Pfam" id="PF04230"/>
    </source>
</evidence>
<sequence>MKKIIELRGVEFHNKGAELMLYAIVSKIRERYPDSIIAMQRTSTAPMRKQRKLDIYTLLNKVKYGISTDKIITMLPKYVRRKLNLIAENEVNIILDASGFAYGDFWGYEKARYRLTSKLNTWKENNKKIILMPQAFGPFESPLLKEEMSSNINLIDLIFARDKYSYESIVKINDRAENVYLMPDFTNILDGKTPEYLEKNTLDIGIIPNNKLVESKVFNSKEEYIHYLTQVVLTIQSKNRIPYFLIHEGEKDLYIANKTNENLTTKVKIIKEDNPLYVKGIIGSSKGIITSRFHGLVSALSQAIPCLCLGWSHKYKELLEDYNYPEGLIQTTQIEEFESIIKYLIDKECSKNVKEKLKKMSGIQKLKTDEMWNIVFSTIE</sequence>
<feature type="domain" description="Polysaccharide pyruvyl transferase" evidence="1">
    <location>
        <begin position="14"/>
        <end position="313"/>
    </location>
</feature>
<evidence type="ECO:0000313" key="2">
    <source>
        <dbReference type="EMBL" id="MVM32534.1"/>
    </source>
</evidence>
<accession>A0A7K1SFM7</accession>
<comment type="caution">
    <text evidence="2">The sequence shown here is derived from an EMBL/GenBank/DDBJ whole genome shotgun (WGS) entry which is preliminary data.</text>
</comment>
<dbReference type="GO" id="GO:0016740">
    <property type="term" value="F:transferase activity"/>
    <property type="evidence" value="ECO:0007669"/>
    <property type="project" value="UniProtKB-KW"/>
</dbReference>
<dbReference type="AlphaFoldDB" id="A0A7K1SFM7"/>
<keyword evidence="3" id="KW-1185">Reference proteome</keyword>